<organism evidence="4 5">
    <name type="scientific">Sphaerisporangium corydalis</name>
    <dbReference type="NCBI Taxonomy" id="1441875"/>
    <lineage>
        <taxon>Bacteria</taxon>
        <taxon>Bacillati</taxon>
        <taxon>Actinomycetota</taxon>
        <taxon>Actinomycetes</taxon>
        <taxon>Streptosporangiales</taxon>
        <taxon>Streptosporangiaceae</taxon>
        <taxon>Sphaerisporangium</taxon>
    </lineage>
</organism>
<protein>
    <submittedName>
        <fullName evidence="4">4'-phosphopantetheinyl transferase family protein</fullName>
    </submittedName>
</protein>
<dbReference type="Proteomes" id="UP001595891">
    <property type="component" value="Unassembled WGS sequence"/>
</dbReference>
<feature type="domain" description="4'-phosphopantetheinyl transferase" evidence="3">
    <location>
        <begin position="118"/>
        <end position="208"/>
    </location>
</feature>
<dbReference type="GO" id="GO:0016740">
    <property type="term" value="F:transferase activity"/>
    <property type="evidence" value="ECO:0007669"/>
    <property type="project" value="UniProtKB-KW"/>
</dbReference>
<evidence type="ECO:0000256" key="1">
    <source>
        <dbReference type="ARBA" id="ARBA00010990"/>
    </source>
</evidence>
<proteinExistence type="inferred from homology"/>
<evidence type="ECO:0000259" key="3">
    <source>
        <dbReference type="Pfam" id="PF01648"/>
    </source>
</evidence>
<dbReference type="Pfam" id="PF01648">
    <property type="entry name" value="ACPS"/>
    <property type="match status" value="1"/>
</dbReference>
<dbReference type="InterPro" id="IPR050559">
    <property type="entry name" value="P-Pant_transferase_sf"/>
</dbReference>
<dbReference type="InterPro" id="IPR008278">
    <property type="entry name" value="4-PPantetheinyl_Trfase_dom"/>
</dbReference>
<comment type="caution">
    <text evidence="4">The sequence shown here is derived from an EMBL/GenBank/DDBJ whole genome shotgun (WGS) entry which is preliminary data.</text>
</comment>
<gene>
    <name evidence="4" type="ORF">ACFO8L_11695</name>
</gene>
<dbReference type="SUPFAM" id="SSF56214">
    <property type="entry name" value="4'-phosphopantetheinyl transferase"/>
    <property type="match status" value="2"/>
</dbReference>
<evidence type="ECO:0000313" key="5">
    <source>
        <dbReference type="Proteomes" id="UP001595891"/>
    </source>
</evidence>
<dbReference type="EMBL" id="JBHSFN010000006">
    <property type="protein sequence ID" value="MFC4586743.1"/>
    <property type="molecule type" value="Genomic_DNA"/>
</dbReference>
<dbReference type="PANTHER" id="PTHR12215:SF10">
    <property type="entry name" value="L-AMINOADIPATE-SEMIALDEHYDE DEHYDROGENASE-PHOSPHOPANTETHEINYL TRANSFERASE"/>
    <property type="match status" value="1"/>
</dbReference>
<dbReference type="Gene3D" id="3.90.470.20">
    <property type="entry name" value="4'-phosphopantetheinyl transferase domain"/>
    <property type="match status" value="2"/>
</dbReference>
<dbReference type="RefSeq" id="WP_262842463.1">
    <property type="nucleotide sequence ID" value="NZ_JANZYP010000011.1"/>
</dbReference>
<accession>A0ABV9EBN4</accession>
<dbReference type="InterPro" id="IPR037143">
    <property type="entry name" value="4-PPantetheinyl_Trfase_dom_sf"/>
</dbReference>
<evidence type="ECO:0000313" key="4">
    <source>
        <dbReference type="EMBL" id="MFC4586743.1"/>
    </source>
</evidence>
<evidence type="ECO:0000256" key="2">
    <source>
        <dbReference type="ARBA" id="ARBA00022679"/>
    </source>
</evidence>
<reference evidence="5" key="1">
    <citation type="journal article" date="2019" name="Int. J. Syst. Evol. Microbiol.">
        <title>The Global Catalogue of Microorganisms (GCM) 10K type strain sequencing project: providing services to taxonomists for standard genome sequencing and annotation.</title>
        <authorList>
            <consortium name="The Broad Institute Genomics Platform"/>
            <consortium name="The Broad Institute Genome Sequencing Center for Infectious Disease"/>
            <person name="Wu L."/>
            <person name="Ma J."/>
        </authorList>
    </citation>
    <scope>NUCLEOTIDE SEQUENCE [LARGE SCALE GENOMIC DNA]</scope>
    <source>
        <strain evidence="5">CCUG 49560</strain>
    </source>
</reference>
<keyword evidence="5" id="KW-1185">Reference proteome</keyword>
<sequence length="254" mass="27268">MNAPALKPGDCHVWWADPEVQPMETLLSTLNASELERAASYRREADRRRNLTASWLLREVAGAQLGIAPEKVPIERRCGNAKCDKLHGRPHILTDDGLHASISHSGGRVAVALTTAGPVGVDVEEVPTTPVAELVRCALSQAEQAVLASIPEHEQQAGFARMWTCKEAVLKATGHGLRIPPDKVEVSGPREEPALLSWPLDIAPETVRITTLYPGDGYTGVVSILVDDIPITVSEWTATSLGRNSFSLAAPIAA</sequence>
<comment type="similarity">
    <text evidence="1">Belongs to the P-Pant transferase superfamily. Gsp/Sfp/HetI/AcpT family.</text>
</comment>
<name>A0ABV9EBN4_9ACTN</name>
<dbReference type="PANTHER" id="PTHR12215">
    <property type="entry name" value="PHOSPHOPANTETHEINE TRANSFERASE"/>
    <property type="match status" value="1"/>
</dbReference>
<keyword evidence="2 4" id="KW-0808">Transferase</keyword>